<feature type="zinc finger region" description="C3H1-type" evidence="16">
    <location>
        <begin position="132"/>
        <end position="159"/>
    </location>
</feature>
<dbReference type="Proteomes" id="UP000276834">
    <property type="component" value="Unassembled WGS sequence"/>
</dbReference>
<dbReference type="PROSITE" id="PS00518">
    <property type="entry name" value="ZF_RING_1"/>
    <property type="match status" value="1"/>
</dbReference>
<feature type="domain" description="C3H1-type" evidence="19">
    <location>
        <begin position="132"/>
        <end position="159"/>
    </location>
</feature>
<dbReference type="GO" id="GO:0000209">
    <property type="term" value="P:protein polyubiquitination"/>
    <property type="evidence" value="ECO:0007669"/>
    <property type="project" value="InterPro"/>
</dbReference>
<evidence type="ECO:0000256" key="1">
    <source>
        <dbReference type="ARBA" id="ARBA00000900"/>
    </source>
</evidence>
<dbReference type="STRING" id="44316.ENSEGOP00005019894"/>
<dbReference type="EC" id="2.3.2.27" evidence="4"/>
<dbReference type="SUPFAM" id="SSF90229">
    <property type="entry name" value="CCCH zinc finger"/>
    <property type="match status" value="1"/>
</dbReference>
<feature type="domain" description="C3H1-type" evidence="19">
    <location>
        <begin position="31"/>
        <end position="52"/>
    </location>
</feature>
<dbReference type="GO" id="GO:0061630">
    <property type="term" value="F:ubiquitin protein ligase activity"/>
    <property type="evidence" value="ECO:0007669"/>
    <property type="project" value="UniProtKB-EC"/>
</dbReference>
<dbReference type="OrthoDB" id="411372at2759"/>
<reference evidence="20 21" key="1">
    <citation type="journal article" date="2018" name="Proc. R. Soc. B">
        <title>A non-coding region near Follistatin controls head colour polymorphism in the Gouldian finch.</title>
        <authorList>
            <person name="Toomey M.B."/>
            <person name="Marques C.I."/>
            <person name="Andrade P."/>
            <person name="Araujo P.M."/>
            <person name="Sabatino S."/>
            <person name="Gazda M.A."/>
            <person name="Afonso S."/>
            <person name="Lopes R.J."/>
            <person name="Corbo J.C."/>
            <person name="Carneiro M."/>
        </authorList>
    </citation>
    <scope>NUCLEOTIDE SEQUENCE [LARGE SCALE GENOMIC DNA]</scope>
    <source>
        <strain evidence="20">Red01</strain>
        <tissue evidence="20">Muscle</tissue>
    </source>
</reference>
<evidence type="ECO:0000313" key="21">
    <source>
        <dbReference type="Proteomes" id="UP000276834"/>
    </source>
</evidence>
<comment type="caution">
    <text evidence="20">The sequence shown here is derived from an EMBL/GenBank/DDBJ whole genome shotgun (WGS) entry which is preliminary data.</text>
</comment>
<accession>A0A3L8S2C5</accession>
<keyword evidence="8" id="KW-0677">Repeat</keyword>
<dbReference type="PANTHER" id="PTHR11224:SF17">
    <property type="entry name" value="E3 UBIQUITIN-PROTEIN LIGASE MAKORIN-2"/>
    <property type="match status" value="1"/>
</dbReference>
<dbReference type="Gene3D" id="3.30.40.10">
    <property type="entry name" value="Zinc/RING finger domain, C3HC4 (zinc finger)"/>
    <property type="match status" value="1"/>
</dbReference>
<protein>
    <recommendedName>
        <fullName evidence="14">E3 ubiquitin-protein ligase makorin-2</fullName>
        <ecNumber evidence="4">2.3.2.27</ecNumber>
    </recommendedName>
    <alternativeName>
        <fullName evidence="15">RING-type E3 ubiquitin transferase makorin-2</fullName>
    </alternativeName>
</protein>
<keyword evidence="10" id="KW-0221">Differentiation</keyword>
<dbReference type="InterPro" id="IPR013083">
    <property type="entry name" value="Znf_RING/FYVE/PHD"/>
</dbReference>
<feature type="domain" description="RING-type" evidence="18">
    <location>
        <begin position="205"/>
        <end position="259"/>
    </location>
</feature>
<evidence type="ECO:0000256" key="4">
    <source>
        <dbReference type="ARBA" id="ARBA00012483"/>
    </source>
</evidence>
<dbReference type="InterPro" id="IPR041367">
    <property type="entry name" value="Znf-CCCH_4"/>
</dbReference>
<feature type="domain" description="C3H1-type" evidence="19">
    <location>
        <begin position="2"/>
        <end position="29"/>
    </location>
</feature>
<dbReference type="GO" id="GO:0008270">
    <property type="term" value="F:zinc ion binding"/>
    <property type="evidence" value="ECO:0007669"/>
    <property type="project" value="UniProtKB-KW"/>
</dbReference>
<evidence type="ECO:0000256" key="8">
    <source>
        <dbReference type="ARBA" id="ARBA00022737"/>
    </source>
</evidence>
<dbReference type="SMART" id="SM00356">
    <property type="entry name" value="ZnF_C3H1"/>
    <property type="match status" value="4"/>
</dbReference>
<feature type="region of interest" description="Disordered" evidence="17">
    <location>
        <begin position="83"/>
        <end position="109"/>
    </location>
</feature>
<dbReference type="InterPro" id="IPR017907">
    <property type="entry name" value="Znf_RING_CS"/>
</dbReference>
<dbReference type="InterPro" id="IPR001841">
    <property type="entry name" value="Znf_RING"/>
</dbReference>
<dbReference type="InterPro" id="IPR000571">
    <property type="entry name" value="Znf_CCCH"/>
</dbReference>
<evidence type="ECO:0000256" key="14">
    <source>
        <dbReference type="ARBA" id="ARBA00029530"/>
    </source>
</evidence>
<comment type="catalytic activity">
    <reaction evidence="1">
        <text>S-ubiquitinyl-[E2 ubiquitin-conjugating enzyme]-L-cysteine + [acceptor protein]-L-lysine = [E2 ubiquitin-conjugating enzyme]-L-cysteine + N(6)-ubiquitinyl-[acceptor protein]-L-lysine.</text>
        <dbReference type="EC" id="2.3.2.27"/>
    </reaction>
</comment>
<dbReference type="FunFam" id="3.30.40.10:FF:000117">
    <property type="entry name" value="Probable E3 ubiquitin-protein ligase makorin-1"/>
    <property type="match status" value="1"/>
</dbReference>
<evidence type="ECO:0000256" key="10">
    <source>
        <dbReference type="ARBA" id="ARBA00022782"/>
    </source>
</evidence>
<dbReference type="GO" id="GO:0005737">
    <property type="term" value="C:cytoplasm"/>
    <property type="evidence" value="ECO:0007669"/>
    <property type="project" value="UniProtKB-SubCell"/>
</dbReference>
<dbReference type="PROSITE" id="PS50103">
    <property type="entry name" value="ZF_C3H1"/>
    <property type="match status" value="4"/>
</dbReference>
<dbReference type="InterPro" id="IPR036855">
    <property type="entry name" value="Znf_CCCH_sf"/>
</dbReference>
<gene>
    <name evidence="20" type="ORF">DV515_00013022</name>
</gene>
<dbReference type="Pfam" id="PF13445">
    <property type="entry name" value="zf-RING_UBOX"/>
    <property type="match status" value="1"/>
</dbReference>
<dbReference type="CDD" id="cd16731">
    <property type="entry name" value="RING-HC_MKRN2"/>
    <property type="match status" value="1"/>
</dbReference>
<evidence type="ECO:0000256" key="5">
    <source>
        <dbReference type="ARBA" id="ARBA00022490"/>
    </source>
</evidence>
<evidence type="ECO:0000256" key="12">
    <source>
        <dbReference type="ARBA" id="ARBA00022833"/>
    </source>
</evidence>
<name>A0A3L8S2C5_CHLGU</name>
<dbReference type="GO" id="GO:0030154">
    <property type="term" value="P:cell differentiation"/>
    <property type="evidence" value="ECO:0007669"/>
    <property type="project" value="UniProtKB-KW"/>
</dbReference>
<keyword evidence="12 16" id="KW-0862">Zinc</keyword>
<dbReference type="GO" id="GO:0005634">
    <property type="term" value="C:nucleus"/>
    <property type="evidence" value="ECO:0007669"/>
    <property type="project" value="UniProtKB-SubCell"/>
</dbReference>
<evidence type="ECO:0000256" key="7">
    <source>
        <dbReference type="ARBA" id="ARBA00022723"/>
    </source>
</evidence>
<feature type="zinc finger region" description="C3H1-type" evidence="16">
    <location>
        <begin position="288"/>
        <end position="317"/>
    </location>
</feature>
<proteinExistence type="predicted"/>
<evidence type="ECO:0000256" key="13">
    <source>
        <dbReference type="ARBA" id="ARBA00023242"/>
    </source>
</evidence>
<dbReference type="Pfam" id="PF00642">
    <property type="entry name" value="zf-CCCH"/>
    <property type="match status" value="2"/>
</dbReference>
<dbReference type="Pfam" id="PF18044">
    <property type="entry name" value="zf-CCCH_4"/>
    <property type="match status" value="1"/>
</dbReference>
<keyword evidence="9 16" id="KW-0863">Zinc-finger</keyword>
<evidence type="ECO:0000256" key="11">
    <source>
        <dbReference type="ARBA" id="ARBA00022786"/>
    </source>
</evidence>
<comment type="subcellular location">
    <subcellularLocation>
        <location evidence="3">Cytoplasm</location>
    </subcellularLocation>
    <subcellularLocation>
        <location evidence="2">Nucleus</location>
    </subcellularLocation>
</comment>
<evidence type="ECO:0000256" key="6">
    <source>
        <dbReference type="ARBA" id="ARBA00022679"/>
    </source>
</evidence>
<dbReference type="AlphaFoldDB" id="A0A3L8S2C5"/>
<evidence type="ECO:0000313" key="20">
    <source>
        <dbReference type="EMBL" id="RLV94692.1"/>
    </source>
</evidence>
<dbReference type="SMART" id="SM00184">
    <property type="entry name" value="RING"/>
    <property type="match status" value="1"/>
</dbReference>
<keyword evidence="13" id="KW-0539">Nucleus</keyword>
<feature type="zinc finger region" description="C3H1-type" evidence="16">
    <location>
        <begin position="31"/>
        <end position="52"/>
    </location>
</feature>
<evidence type="ECO:0000256" key="17">
    <source>
        <dbReference type="SAM" id="MobiDB-lite"/>
    </source>
</evidence>
<feature type="zinc finger region" description="C3H1-type" evidence="16">
    <location>
        <begin position="2"/>
        <end position="29"/>
    </location>
</feature>
<dbReference type="Pfam" id="PF18345">
    <property type="entry name" value="zf_CCCH_4"/>
    <property type="match status" value="1"/>
</dbReference>
<keyword evidence="7 16" id="KW-0479">Metal-binding</keyword>
<keyword evidence="5" id="KW-0963">Cytoplasm</keyword>
<evidence type="ECO:0000256" key="16">
    <source>
        <dbReference type="PROSITE-ProRule" id="PRU00723"/>
    </source>
</evidence>
<evidence type="ECO:0000256" key="9">
    <source>
        <dbReference type="ARBA" id="ARBA00022771"/>
    </source>
</evidence>
<sequence length="389" mass="43304">MSTKQVTCRYFLQGVCREGSKCLFSHDLATSKSSTICKYYQKGQCAYGSRCRDGPQGRKQWRGGAGAVPAELSVPRAVPADLCGPSEDKQRPSEPGAGPCCSPGDRQEDKPHSYLEAICSGLQEPGPGGCPGAAEQLCPYAAAGACHFGERCLYLHGQLCEICGLQVLHPFDQEQRKAHEMMCMATFEHDMERAFAIQASQDKVCSICMEVVYEKPSASERRFGILSNCTHTYCLSCIRQWRCAKQFENPIIKSCPECRVISEFVIPSVYWVEEQEKKNELIEAFKQGVGKKPCKYFEQGKGTCPFGGKCLYLHAYPDGTRAEPEKPRKQLSSEGTVRFFNSVRLWDFIEDRESRSAPDAEVTELGELFMHLSGAEEDPTAAREHTQPL</sequence>
<dbReference type="SUPFAM" id="SSF57850">
    <property type="entry name" value="RING/U-box"/>
    <property type="match status" value="1"/>
</dbReference>
<dbReference type="Gene3D" id="4.10.1000.10">
    <property type="entry name" value="Zinc finger, CCCH-type"/>
    <property type="match status" value="1"/>
</dbReference>
<keyword evidence="11" id="KW-0833">Ubl conjugation pathway</keyword>
<evidence type="ECO:0000256" key="3">
    <source>
        <dbReference type="ARBA" id="ARBA00004496"/>
    </source>
</evidence>
<evidence type="ECO:0000259" key="19">
    <source>
        <dbReference type="PROSITE" id="PS50103"/>
    </source>
</evidence>
<feature type="domain" description="C3H1-type" evidence="19">
    <location>
        <begin position="288"/>
        <end position="317"/>
    </location>
</feature>
<evidence type="ECO:0000259" key="18">
    <source>
        <dbReference type="PROSITE" id="PS50089"/>
    </source>
</evidence>
<organism evidence="20 21">
    <name type="scientific">Chloebia gouldiae</name>
    <name type="common">Gouldian finch</name>
    <name type="synonym">Erythrura gouldiae</name>
    <dbReference type="NCBI Taxonomy" id="44316"/>
    <lineage>
        <taxon>Eukaryota</taxon>
        <taxon>Metazoa</taxon>
        <taxon>Chordata</taxon>
        <taxon>Craniata</taxon>
        <taxon>Vertebrata</taxon>
        <taxon>Euteleostomi</taxon>
        <taxon>Archelosauria</taxon>
        <taxon>Archosauria</taxon>
        <taxon>Dinosauria</taxon>
        <taxon>Saurischia</taxon>
        <taxon>Theropoda</taxon>
        <taxon>Coelurosauria</taxon>
        <taxon>Aves</taxon>
        <taxon>Neognathae</taxon>
        <taxon>Neoaves</taxon>
        <taxon>Telluraves</taxon>
        <taxon>Australaves</taxon>
        <taxon>Passeriformes</taxon>
        <taxon>Passeroidea</taxon>
        <taxon>Passeridae</taxon>
        <taxon>Chloebia</taxon>
    </lineage>
</organism>
<dbReference type="PROSITE" id="PS50089">
    <property type="entry name" value="ZF_RING_2"/>
    <property type="match status" value="1"/>
</dbReference>
<evidence type="ECO:0000256" key="2">
    <source>
        <dbReference type="ARBA" id="ARBA00004123"/>
    </source>
</evidence>
<dbReference type="EMBL" id="QUSF01000081">
    <property type="protein sequence ID" value="RLV94692.1"/>
    <property type="molecule type" value="Genomic_DNA"/>
</dbReference>
<dbReference type="InterPro" id="IPR045072">
    <property type="entry name" value="MKRN-like"/>
</dbReference>
<evidence type="ECO:0000256" key="15">
    <source>
        <dbReference type="ARBA" id="ARBA00030863"/>
    </source>
</evidence>
<keyword evidence="6" id="KW-0808">Transferase</keyword>
<dbReference type="PANTHER" id="PTHR11224">
    <property type="entry name" value="MAKORIN-RELATED"/>
    <property type="match status" value="1"/>
</dbReference>
<keyword evidence="21" id="KW-1185">Reference proteome</keyword>
<dbReference type="InterPro" id="IPR027370">
    <property type="entry name" value="Znf-RING_euk"/>
</dbReference>